<sequence length="170" mass="19309">MPLPMAAMENEPGLASLIRRIVHEEVQRMLTKTDKPVDYYSQSLEEIVQEEVEKALVPVAVKPVEPRQRPTYAAAKRKPFVPFYSPPVETRKTDVQRTADNFPVCFHCGRPGHVVRSNRDRKAVSDSYRVRRQNLISEAQTSFSDLRLPQIEADLQITVALPSIQSVSKP</sequence>
<accession>A0A4Y2JMB0</accession>
<name>A0A4Y2JMB0_ARAVE</name>
<dbReference type="AlphaFoldDB" id="A0A4Y2JMB0"/>
<dbReference type="OrthoDB" id="6431693at2759"/>
<reference evidence="1 2" key="1">
    <citation type="journal article" date="2019" name="Sci. Rep.">
        <title>Orb-weaving spider Araneus ventricosus genome elucidates the spidroin gene catalogue.</title>
        <authorList>
            <person name="Kono N."/>
            <person name="Nakamura H."/>
            <person name="Ohtoshi R."/>
            <person name="Moran D.A.P."/>
            <person name="Shinohara A."/>
            <person name="Yoshida Y."/>
            <person name="Fujiwara M."/>
            <person name="Mori M."/>
            <person name="Tomita M."/>
            <person name="Arakawa K."/>
        </authorList>
    </citation>
    <scope>NUCLEOTIDE SEQUENCE [LARGE SCALE GENOMIC DNA]</scope>
</reference>
<proteinExistence type="predicted"/>
<dbReference type="EMBL" id="BGPR01003638">
    <property type="protein sequence ID" value="GBM90608.1"/>
    <property type="molecule type" value="Genomic_DNA"/>
</dbReference>
<organism evidence="1 2">
    <name type="scientific">Araneus ventricosus</name>
    <name type="common">Orbweaver spider</name>
    <name type="synonym">Epeira ventricosa</name>
    <dbReference type="NCBI Taxonomy" id="182803"/>
    <lineage>
        <taxon>Eukaryota</taxon>
        <taxon>Metazoa</taxon>
        <taxon>Ecdysozoa</taxon>
        <taxon>Arthropoda</taxon>
        <taxon>Chelicerata</taxon>
        <taxon>Arachnida</taxon>
        <taxon>Araneae</taxon>
        <taxon>Araneomorphae</taxon>
        <taxon>Entelegynae</taxon>
        <taxon>Araneoidea</taxon>
        <taxon>Araneidae</taxon>
        <taxon>Araneus</taxon>
    </lineage>
</organism>
<evidence type="ECO:0000313" key="1">
    <source>
        <dbReference type="EMBL" id="GBM90608.1"/>
    </source>
</evidence>
<comment type="caution">
    <text evidence="1">The sequence shown here is derived from an EMBL/GenBank/DDBJ whole genome shotgun (WGS) entry which is preliminary data.</text>
</comment>
<evidence type="ECO:0000313" key="2">
    <source>
        <dbReference type="Proteomes" id="UP000499080"/>
    </source>
</evidence>
<keyword evidence="2" id="KW-1185">Reference proteome</keyword>
<protein>
    <recommendedName>
        <fullName evidence="3">CCHC-type domain-containing protein</fullName>
    </recommendedName>
</protein>
<gene>
    <name evidence="1" type="ORF">AVEN_239216_1</name>
</gene>
<evidence type="ECO:0008006" key="3">
    <source>
        <dbReference type="Google" id="ProtNLM"/>
    </source>
</evidence>
<dbReference type="Proteomes" id="UP000499080">
    <property type="component" value="Unassembled WGS sequence"/>
</dbReference>